<sequence>MRTYRKRYRIRMSVAASLFAVPLILGACGEDDDVVPATPPAATTEASPEIGDITDAYFGGPSYVGRTVTVLGTVTRVVGPSSFVLDGREYGDDTLLVISAPARSVEAGQQVEVTGVVRQFDYEIYRDGYGLADPGLYGDFEREEVLVAGGSAAASGGASTPVQSPSPAG</sequence>
<dbReference type="Proteomes" id="UP000681340">
    <property type="component" value="Unassembled WGS sequence"/>
</dbReference>
<evidence type="ECO:0000313" key="3">
    <source>
        <dbReference type="Proteomes" id="UP000681340"/>
    </source>
</evidence>
<proteinExistence type="predicted"/>
<organism evidence="2 3">
    <name type="scientific">Actinoplanes auranticolor</name>
    <dbReference type="NCBI Taxonomy" id="47988"/>
    <lineage>
        <taxon>Bacteria</taxon>
        <taxon>Bacillati</taxon>
        <taxon>Actinomycetota</taxon>
        <taxon>Actinomycetes</taxon>
        <taxon>Micromonosporales</taxon>
        <taxon>Micromonosporaceae</taxon>
        <taxon>Actinoplanes</taxon>
    </lineage>
</organism>
<dbReference type="PROSITE" id="PS51257">
    <property type="entry name" value="PROKAR_LIPOPROTEIN"/>
    <property type="match status" value="1"/>
</dbReference>
<protein>
    <recommendedName>
        <fullName evidence="4">OB-fold nucleic acid binding protein</fullName>
    </recommendedName>
</protein>
<name>A0A919SHS8_9ACTN</name>
<evidence type="ECO:0000313" key="2">
    <source>
        <dbReference type="EMBL" id="GIM71991.1"/>
    </source>
</evidence>
<feature type="signal peptide" evidence="1">
    <location>
        <begin position="1"/>
        <end position="27"/>
    </location>
</feature>
<dbReference type="EMBL" id="BOQL01000038">
    <property type="protein sequence ID" value="GIM71991.1"/>
    <property type="molecule type" value="Genomic_DNA"/>
</dbReference>
<comment type="caution">
    <text evidence="2">The sequence shown here is derived from an EMBL/GenBank/DDBJ whole genome shotgun (WGS) entry which is preliminary data.</text>
</comment>
<keyword evidence="3" id="KW-1185">Reference proteome</keyword>
<evidence type="ECO:0000256" key="1">
    <source>
        <dbReference type="SAM" id="SignalP"/>
    </source>
</evidence>
<reference evidence="2" key="1">
    <citation type="submission" date="2021-03" db="EMBL/GenBank/DDBJ databases">
        <title>Whole genome shotgun sequence of Actinoplanes auranticolor NBRC 12245.</title>
        <authorList>
            <person name="Komaki H."/>
            <person name="Tamura T."/>
        </authorList>
    </citation>
    <scope>NUCLEOTIDE SEQUENCE</scope>
    <source>
        <strain evidence="2">NBRC 12245</strain>
    </source>
</reference>
<gene>
    <name evidence="2" type="ORF">Aau02nite_48730</name>
</gene>
<accession>A0A919SHS8</accession>
<dbReference type="AlphaFoldDB" id="A0A919SHS8"/>
<keyword evidence="1" id="KW-0732">Signal</keyword>
<feature type="chain" id="PRO_5037323478" description="OB-fold nucleic acid binding protein" evidence="1">
    <location>
        <begin position="28"/>
        <end position="169"/>
    </location>
</feature>
<evidence type="ECO:0008006" key="4">
    <source>
        <dbReference type="Google" id="ProtNLM"/>
    </source>
</evidence>